<dbReference type="InterPro" id="IPR010982">
    <property type="entry name" value="Lambda_DNA-bd_dom_sf"/>
</dbReference>
<dbReference type="EMBL" id="ABEXCJ040000005">
    <property type="protein sequence ID" value="ELR5218335.1"/>
    <property type="molecule type" value="Genomic_DNA"/>
</dbReference>
<evidence type="ECO:0000313" key="2">
    <source>
        <dbReference type="EMBL" id="ELR5218335.1"/>
    </source>
</evidence>
<dbReference type="GO" id="GO:0003677">
    <property type="term" value="F:DNA binding"/>
    <property type="evidence" value="ECO:0007669"/>
    <property type="project" value="InterPro"/>
</dbReference>
<dbReference type="EMBL" id="ABEXCJ050000005">
    <property type="protein sequence ID" value="EMR4590522.1"/>
    <property type="molecule type" value="Genomic_DNA"/>
</dbReference>
<protein>
    <submittedName>
        <fullName evidence="2">Helix-turn-helix transcriptional regulator</fullName>
    </submittedName>
</protein>
<dbReference type="RefSeq" id="WP_342135313.1">
    <property type="nucleotide sequence ID" value="NZ_CP139429.1"/>
</dbReference>
<evidence type="ECO:0000256" key="1">
    <source>
        <dbReference type="SAM" id="MobiDB-lite"/>
    </source>
</evidence>
<evidence type="ECO:0000313" key="3">
    <source>
        <dbReference type="EMBL" id="EMR4590522.1"/>
    </source>
</evidence>
<name>A0AAD2VRM0_PRORE</name>
<feature type="region of interest" description="Disordered" evidence="1">
    <location>
        <begin position="75"/>
        <end position="99"/>
    </location>
</feature>
<dbReference type="SUPFAM" id="SSF47413">
    <property type="entry name" value="lambda repressor-like DNA-binding domains"/>
    <property type="match status" value="1"/>
</dbReference>
<comment type="caution">
    <text evidence="2">The sequence shown here is derived from an EMBL/GenBank/DDBJ whole genome shotgun (WGS) entry which is preliminary data.</text>
</comment>
<dbReference type="CDD" id="cd00093">
    <property type="entry name" value="HTH_XRE"/>
    <property type="match status" value="1"/>
</dbReference>
<sequence length="99" mass="11113">MSISLGEKIRMIREAENLTRADFCSLTGIPEGTQKFYETGRQEISGKTLPKITTHPRFEKYIMWLMADKTNEALGQISPTLSPDGQDAQTLPHSDRKTG</sequence>
<feature type="compositionally biased region" description="Polar residues" evidence="1">
    <location>
        <begin position="77"/>
        <end position="92"/>
    </location>
</feature>
<proteinExistence type="predicted"/>
<reference evidence="2" key="1">
    <citation type="submission" date="2023-10" db="EMBL/GenBank/DDBJ databases">
        <authorList>
            <consortium name="Clinical and Environmental Microbiology Branch: Whole genome sequencing antimicrobial resistance pathogens in the healthcare setting"/>
        </authorList>
    </citation>
    <scope>NUCLEOTIDE SEQUENCE</scope>
    <source>
        <strain evidence="2">2020QW-00022</strain>
    </source>
</reference>
<gene>
    <name evidence="3" type="ORF">M0K77_002860</name>
    <name evidence="2" type="ORF">M0K77_RS14300</name>
</gene>
<dbReference type="Gene3D" id="1.10.260.40">
    <property type="entry name" value="lambda repressor-like DNA-binding domains"/>
    <property type="match status" value="1"/>
</dbReference>
<accession>A0AAD2VRM0</accession>
<dbReference type="AlphaFoldDB" id="A0AAD2VRM0"/>
<dbReference type="InterPro" id="IPR001387">
    <property type="entry name" value="Cro/C1-type_HTH"/>
</dbReference>
<organism evidence="2">
    <name type="scientific">Providencia rettgeri</name>
    <dbReference type="NCBI Taxonomy" id="587"/>
    <lineage>
        <taxon>Bacteria</taxon>
        <taxon>Pseudomonadati</taxon>
        <taxon>Pseudomonadota</taxon>
        <taxon>Gammaproteobacteria</taxon>
        <taxon>Enterobacterales</taxon>
        <taxon>Morganellaceae</taxon>
        <taxon>Providencia</taxon>
    </lineage>
</organism>